<dbReference type="CDD" id="cd06261">
    <property type="entry name" value="TM_PBP2"/>
    <property type="match status" value="1"/>
</dbReference>
<evidence type="ECO:0000256" key="3">
    <source>
        <dbReference type="ARBA" id="ARBA00022475"/>
    </source>
</evidence>
<comment type="similarity">
    <text evidence="7">Belongs to the binding-protein-dependent transport system permease family.</text>
</comment>
<comment type="caution">
    <text evidence="9">The sequence shown here is derived from an EMBL/GenBank/DDBJ whole genome shotgun (WGS) entry which is preliminary data.</text>
</comment>
<evidence type="ECO:0000256" key="1">
    <source>
        <dbReference type="ARBA" id="ARBA00004651"/>
    </source>
</evidence>
<keyword evidence="5 7" id="KW-1133">Transmembrane helix</keyword>
<dbReference type="Pfam" id="PF00528">
    <property type="entry name" value="BPD_transp_1"/>
    <property type="match status" value="1"/>
</dbReference>
<evidence type="ECO:0000256" key="7">
    <source>
        <dbReference type="RuleBase" id="RU363032"/>
    </source>
</evidence>
<keyword evidence="3" id="KW-1003">Cell membrane</keyword>
<feature type="transmembrane region" description="Helical" evidence="7">
    <location>
        <begin position="259"/>
        <end position="282"/>
    </location>
</feature>
<evidence type="ECO:0000256" key="4">
    <source>
        <dbReference type="ARBA" id="ARBA00022692"/>
    </source>
</evidence>
<comment type="subcellular location">
    <subcellularLocation>
        <location evidence="1 7">Cell membrane</location>
        <topology evidence="1 7">Multi-pass membrane protein</topology>
    </subcellularLocation>
</comment>
<dbReference type="SUPFAM" id="SSF161098">
    <property type="entry name" value="MetI-like"/>
    <property type="match status" value="1"/>
</dbReference>
<protein>
    <submittedName>
        <fullName evidence="9">ABC transporter permease</fullName>
    </submittedName>
</protein>
<proteinExistence type="inferred from homology"/>
<keyword evidence="6 7" id="KW-0472">Membrane</keyword>
<dbReference type="Gene3D" id="1.10.3720.10">
    <property type="entry name" value="MetI-like"/>
    <property type="match status" value="1"/>
</dbReference>
<dbReference type="InterPro" id="IPR035906">
    <property type="entry name" value="MetI-like_sf"/>
</dbReference>
<reference evidence="10" key="1">
    <citation type="journal article" date="2019" name="Int. J. Syst. Evol. Microbiol.">
        <title>The Global Catalogue of Microorganisms (GCM) 10K type strain sequencing project: providing services to taxonomists for standard genome sequencing and annotation.</title>
        <authorList>
            <consortium name="The Broad Institute Genomics Platform"/>
            <consortium name="The Broad Institute Genome Sequencing Center for Infectious Disease"/>
            <person name="Wu L."/>
            <person name="Ma J."/>
        </authorList>
    </citation>
    <scope>NUCLEOTIDE SEQUENCE [LARGE SCALE GENOMIC DNA]</scope>
    <source>
        <strain evidence="10">CCUG 42001</strain>
    </source>
</reference>
<dbReference type="InterPro" id="IPR000515">
    <property type="entry name" value="MetI-like"/>
</dbReference>
<feature type="transmembrane region" description="Helical" evidence="7">
    <location>
        <begin position="141"/>
        <end position="166"/>
    </location>
</feature>
<evidence type="ECO:0000313" key="9">
    <source>
        <dbReference type="EMBL" id="MFC6385895.1"/>
    </source>
</evidence>
<keyword evidence="10" id="KW-1185">Reference proteome</keyword>
<dbReference type="PROSITE" id="PS50928">
    <property type="entry name" value="ABC_TM1"/>
    <property type="match status" value="1"/>
</dbReference>
<dbReference type="PANTHER" id="PTHR43386">
    <property type="entry name" value="OLIGOPEPTIDE TRANSPORT SYSTEM PERMEASE PROTEIN APPC"/>
    <property type="match status" value="1"/>
</dbReference>
<evidence type="ECO:0000256" key="6">
    <source>
        <dbReference type="ARBA" id="ARBA00023136"/>
    </source>
</evidence>
<feature type="domain" description="ABC transmembrane type-1" evidence="8">
    <location>
        <begin position="93"/>
        <end position="282"/>
    </location>
</feature>
<dbReference type="PANTHER" id="PTHR43386:SF1">
    <property type="entry name" value="D,D-DIPEPTIDE TRANSPORT SYSTEM PERMEASE PROTEIN DDPC-RELATED"/>
    <property type="match status" value="1"/>
</dbReference>
<dbReference type="Proteomes" id="UP001596267">
    <property type="component" value="Unassembled WGS sequence"/>
</dbReference>
<dbReference type="Pfam" id="PF12911">
    <property type="entry name" value="OppC_N"/>
    <property type="match status" value="1"/>
</dbReference>
<accession>A0ABW1WFN3</accession>
<evidence type="ECO:0000256" key="5">
    <source>
        <dbReference type="ARBA" id="ARBA00022989"/>
    </source>
</evidence>
<evidence type="ECO:0000259" key="8">
    <source>
        <dbReference type="PROSITE" id="PS50928"/>
    </source>
</evidence>
<dbReference type="EMBL" id="JBHSTQ010000003">
    <property type="protein sequence ID" value="MFC6385895.1"/>
    <property type="molecule type" value="Genomic_DNA"/>
</dbReference>
<dbReference type="InterPro" id="IPR050366">
    <property type="entry name" value="BP-dependent_transpt_permease"/>
</dbReference>
<gene>
    <name evidence="9" type="ORF">ACFP7A_04705</name>
</gene>
<sequence length="295" mass="31634">MVPPNALSVTKGKRKKRRENLFLRRLFTNKLAVVGLIIVVLFTLVAIFAPFIAHFDPTKMDVNDALQSPGQDGHLLGTDSYGRDVFSRIVFGARVSLFVGVGAVVVGGAIGIILGLISGFYGGWVDSVIMRIMDGMYAFPFILLAIVLMTVLGSGLGNVILAIGIANVPTFSRIVRGQVLAVKQEEFIEVTRSLGAGDFNLLFKHILPNCSGPIIVYGTMGIAGAIISEAALSFLGLGIQPPNPSWGNILQEGRDYLQVSPHICLFSGMAIFLSVLGFNLFGDGLRDALDPKTRV</sequence>
<keyword evidence="4 7" id="KW-0812">Transmembrane</keyword>
<evidence type="ECO:0000256" key="2">
    <source>
        <dbReference type="ARBA" id="ARBA00022448"/>
    </source>
</evidence>
<feature type="transmembrane region" description="Helical" evidence="7">
    <location>
        <begin position="31"/>
        <end position="53"/>
    </location>
</feature>
<evidence type="ECO:0000313" key="10">
    <source>
        <dbReference type="Proteomes" id="UP001596267"/>
    </source>
</evidence>
<dbReference type="RefSeq" id="WP_253052443.1">
    <property type="nucleotide sequence ID" value="NZ_JAMXWN010000002.1"/>
</dbReference>
<keyword evidence="2 7" id="KW-0813">Transport</keyword>
<feature type="transmembrane region" description="Helical" evidence="7">
    <location>
        <begin position="214"/>
        <end position="239"/>
    </location>
</feature>
<feature type="transmembrane region" description="Helical" evidence="7">
    <location>
        <begin position="97"/>
        <end position="121"/>
    </location>
</feature>
<dbReference type="InterPro" id="IPR025966">
    <property type="entry name" value="OppC_N"/>
</dbReference>
<organism evidence="9 10">
    <name type="scientific">Sporolactobacillus kofuensis</name>
    <dbReference type="NCBI Taxonomy" id="269672"/>
    <lineage>
        <taxon>Bacteria</taxon>
        <taxon>Bacillati</taxon>
        <taxon>Bacillota</taxon>
        <taxon>Bacilli</taxon>
        <taxon>Bacillales</taxon>
        <taxon>Sporolactobacillaceae</taxon>
        <taxon>Sporolactobacillus</taxon>
    </lineage>
</organism>
<name>A0ABW1WFN3_9BACL</name>